<evidence type="ECO:0000313" key="3">
    <source>
        <dbReference type="EMBL" id="PHK98789.1"/>
    </source>
</evidence>
<comment type="caution">
    <text evidence="3">The sequence shown here is derived from an EMBL/GenBank/DDBJ whole genome shotgun (WGS) entry which is preliminary data.</text>
</comment>
<dbReference type="Proteomes" id="UP000226437">
    <property type="component" value="Unassembled WGS sequence"/>
</dbReference>
<gene>
    <name evidence="3" type="ORF">CGL56_10020</name>
</gene>
<comment type="similarity">
    <text evidence="1">Belongs to the ribosome association toxin RatA family.</text>
</comment>
<dbReference type="Gene3D" id="3.30.530.20">
    <property type="match status" value="1"/>
</dbReference>
<dbReference type="InterPro" id="IPR005031">
    <property type="entry name" value="COQ10_START"/>
</dbReference>
<dbReference type="OrthoDB" id="5734556at2"/>
<accession>A0A2G0CFN6</accession>
<dbReference type="SUPFAM" id="SSF55961">
    <property type="entry name" value="Bet v1-like"/>
    <property type="match status" value="1"/>
</dbReference>
<proteinExistence type="inferred from homology"/>
<reference evidence="3 4" key="1">
    <citation type="submission" date="2017-10" db="EMBL/GenBank/DDBJ databases">
        <title>The draft genome sequence of Lewinella marina KCTC 32374.</title>
        <authorList>
            <person name="Wang K."/>
        </authorList>
    </citation>
    <scope>NUCLEOTIDE SEQUENCE [LARGE SCALE GENOMIC DNA]</scope>
    <source>
        <strain evidence="3 4">MKG-38</strain>
    </source>
</reference>
<dbReference type="InterPro" id="IPR023393">
    <property type="entry name" value="START-like_dom_sf"/>
</dbReference>
<feature type="domain" description="Coenzyme Q-binding protein COQ10 START" evidence="2">
    <location>
        <begin position="62"/>
        <end position="185"/>
    </location>
</feature>
<organism evidence="3 4">
    <name type="scientific">Neolewinella marina</name>
    <dbReference type="NCBI Taxonomy" id="438751"/>
    <lineage>
        <taxon>Bacteria</taxon>
        <taxon>Pseudomonadati</taxon>
        <taxon>Bacteroidota</taxon>
        <taxon>Saprospiria</taxon>
        <taxon>Saprospirales</taxon>
        <taxon>Lewinellaceae</taxon>
        <taxon>Neolewinella</taxon>
    </lineage>
</organism>
<evidence type="ECO:0000259" key="2">
    <source>
        <dbReference type="Pfam" id="PF03364"/>
    </source>
</evidence>
<dbReference type="AlphaFoldDB" id="A0A2G0CFN6"/>
<sequence>MQLLPYFFFLLVLGTGVRAQSADGFSLESEEDGVRVYIRTEDNDEMSVRVVTRTTAELRRVRATLDDAESYPEWVHRCDGAYIVPGGTANDYLYVSGIDLPFPFRDKEVVARVQQTVGPQSVFRRTIRAEPTAVPPNAGRDRLQVYFGEWVVRPLSRGVVELQCTVRTDAGAGLPGWLRREILTNGPAKTVSNLRDRLEATP</sequence>
<evidence type="ECO:0000256" key="1">
    <source>
        <dbReference type="ARBA" id="ARBA00008918"/>
    </source>
</evidence>
<dbReference type="RefSeq" id="WP_099106399.1">
    <property type="nucleotide sequence ID" value="NZ_JAATJF010000001.1"/>
</dbReference>
<protein>
    <recommendedName>
        <fullName evidence="2">Coenzyme Q-binding protein COQ10 START domain-containing protein</fullName>
    </recommendedName>
</protein>
<evidence type="ECO:0000313" key="4">
    <source>
        <dbReference type="Proteomes" id="UP000226437"/>
    </source>
</evidence>
<dbReference type="Pfam" id="PF03364">
    <property type="entry name" value="Polyketide_cyc"/>
    <property type="match status" value="1"/>
</dbReference>
<dbReference type="EMBL" id="PDLO01000003">
    <property type="protein sequence ID" value="PHK98789.1"/>
    <property type="molecule type" value="Genomic_DNA"/>
</dbReference>
<name>A0A2G0CFN6_9BACT</name>
<keyword evidence="4" id="KW-1185">Reference proteome</keyword>